<feature type="transmembrane region" description="Helical" evidence="1">
    <location>
        <begin position="277"/>
        <end position="298"/>
    </location>
</feature>
<feature type="transmembrane region" description="Helical" evidence="1">
    <location>
        <begin position="12"/>
        <end position="40"/>
    </location>
</feature>
<evidence type="ECO:0000313" key="3">
    <source>
        <dbReference type="Proteomes" id="UP001596142"/>
    </source>
</evidence>
<keyword evidence="1" id="KW-1133">Transmembrane helix</keyword>
<keyword evidence="3" id="KW-1185">Reference proteome</keyword>
<comment type="caution">
    <text evidence="2">The sequence shown here is derived from an EMBL/GenBank/DDBJ whole genome shotgun (WGS) entry which is preliminary data.</text>
</comment>
<feature type="transmembrane region" description="Helical" evidence="1">
    <location>
        <begin position="193"/>
        <end position="214"/>
    </location>
</feature>
<feature type="transmembrane region" description="Helical" evidence="1">
    <location>
        <begin position="46"/>
        <end position="65"/>
    </location>
</feature>
<feature type="transmembrane region" description="Helical" evidence="1">
    <location>
        <begin position="72"/>
        <end position="93"/>
    </location>
</feature>
<name>A0ABW0YLL5_9BACI</name>
<feature type="transmembrane region" description="Helical" evidence="1">
    <location>
        <begin position="254"/>
        <end position="271"/>
    </location>
</feature>
<dbReference type="Proteomes" id="UP001596142">
    <property type="component" value="Unassembled WGS sequence"/>
</dbReference>
<sequence>MLKYLFTVLIIVYLLSVLFPSSVVEFLVSLLSLLSILLTITLVNKMVLKFGLAFLGLGIFMLYTSGTSPAHYLFSFGSMLNLLSLFALVPILALPIKLGNYAEAVQNIIQEKVKNSGQLYMLSSGISYFLSSFMNLAALPMTYYAIQPSIRLFSITNKPRFMSRSITHGFAMPLLWTPVTPIVGIVIEMTGVSWGAMLPILIPLSILGLLLDWATGVYLSKKYHSPSPLGRPQAYKEMAAAIDHSSQGEKTSKLFHLIGAVLLLNVIITFADLYLDVSFLFLVTILVIPFSFTWALLIQKGKGFLTGLKEHFDTHLLKMKDQFFIFLSAGFFISAIGISGTEQTINKWIGGLITVIGEHAFLFIVPLLPLALAFIGLHPAVALALLVEAIDFSILGISPVVFTLAMLGGAVPAFLMGPYNATLGLMSNIIDEDPYKISRWNAGFTFMYLLLLLIFISVLQLIF</sequence>
<keyword evidence="1" id="KW-0812">Transmembrane</keyword>
<dbReference type="EMBL" id="JBHSOZ010000003">
    <property type="protein sequence ID" value="MFC5712058.1"/>
    <property type="molecule type" value="Genomic_DNA"/>
</dbReference>
<dbReference type="RefSeq" id="WP_385939092.1">
    <property type="nucleotide sequence ID" value="NZ_JBHSOZ010000003.1"/>
</dbReference>
<accession>A0ABW0YLL5</accession>
<gene>
    <name evidence="2" type="ORF">ACFPU1_04650</name>
</gene>
<protein>
    <recommendedName>
        <fullName evidence="4">Di-and tricarboxylate transporter</fullName>
    </recommendedName>
</protein>
<keyword evidence="1" id="KW-0472">Membrane</keyword>
<feature type="transmembrane region" description="Helical" evidence="1">
    <location>
        <begin position="323"/>
        <end position="340"/>
    </location>
</feature>
<evidence type="ECO:0000313" key="2">
    <source>
        <dbReference type="EMBL" id="MFC5712058.1"/>
    </source>
</evidence>
<proteinExistence type="predicted"/>
<organism evidence="2 3">
    <name type="scientific">Thalassorhabdus alkalitolerans</name>
    <dbReference type="NCBI Taxonomy" id="2282697"/>
    <lineage>
        <taxon>Bacteria</taxon>
        <taxon>Bacillati</taxon>
        <taxon>Bacillota</taxon>
        <taxon>Bacilli</taxon>
        <taxon>Bacillales</taxon>
        <taxon>Bacillaceae</taxon>
        <taxon>Thalassorhabdus</taxon>
    </lineage>
</organism>
<evidence type="ECO:0000256" key="1">
    <source>
        <dbReference type="SAM" id="Phobius"/>
    </source>
</evidence>
<reference evidence="3" key="1">
    <citation type="journal article" date="2019" name="Int. J. Syst. Evol. Microbiol.">
        <title>The Global Catalogue of Microorganisms (GCM) 10K type strain sequencing project: providing services to taxonomists for standard genome sequencing and annotation.</title>
        <authorList>
            <consortium name="The Broad Institute Genomics Platform"/>
            <consortium name="The Broad Institute Genome Sequencing Center for Infectious Disease"/>
            <person name="Wu L."/>
            <person name="Ma J."/>
        </authorList>
    </citation>
    <scope>NUCLEOTIDE SEQUENCE [LARGE SCALE GENOMIC DNA]</scope>
    <source>
        <strain evidence="3">CECT 7184</strain>
    </source>
</reference>
<feature type="transmembrane region" description="Helical" evidence="1">
    <location>
        <begin position="360"/>
        <end position="387"/>
    </location>
</feature>
<evidence type="ECO:0008006" key="4">
    <source>
        <dbReference type="Google" id="ProtNLM"/>
    </source>
</evidence>
<feature type="transmembrane region" description="Helical" evidence="1">
    <location>
        <begin position="126"/>
        <end position="146"/>
    </location>
</feature>
<feature type="transmembrane region" description="Helical" evidence="1">
    <location>
        <begin position="437"/>
        <end position="462"/>
    </location>
</feature>
<feature type="transmembrane region" description="Helical" evidence="1">
    <location>
        <begin position="394"/>
        <end position="417"/>
    </location>
</feature>
<feature type="transmembrane region" description="Helical" evidence="1">
    <location>
        <begin position="166"/>
        <end position="187"/>
    </location>
</feature>